<accession>A0AA37MTR5</accession>
<evidence type="ECO:0000313" key="2">
    <source>
        <dbReference type="Proteomes" id="UP001055111"/>
    </source>
</evidence>
<dbReference type="Gene3D" id="3.40.390.10">
    <property type="entry name" value="Collagenase (Catalytic Domain)"/>
    <property type="match status" value="1"/>
</dbReference>
<organism evidence="1 2">
    <name type="scientific">Caballeronia novacaledonica</name>
    <dbReference type="NCBI Taxonomy" id="1544861"/>
    <lineage>
        <taxon>Bacteria</taxon>
        <taxon>Pseudomonadati</taxon>
        <taxon>Pseudomonadota</taxon>
        <taxon>Betaproteobacteria</taxon>
        <taxon>Burkholderiales</taxon>
        <taxon>Burkholderiaceae</taxon>
        <taxon>Caballeronia</taxon>
    </lineage>
</organism>
<dbReference type="EMBL" id="BPUS01000015">
    <property type="protein sequence ID" value="GJH28272.1"/>
    <property type="molecule type" value="Genomic_DNA"/>
</dbReference>
<dbReference type="InterPro" id="IPR024079">
    <property type="entry name" value="MetalloPept_cat_dom_sf"/>
</dbReference>
<comment type="caution">
    <text evidence="1">The sequence shown here is derived from an EMBL/GenBank/DDBJ whole genome shotgun (WGS) entry which is preliminary data.</text>
</comment>
<protein>
    <submittedName>
        <fullName evidence="1">Uncharacterized protein</fullName>
    </submittedName>
</protein>
<sequence>MIITFPFEDDPYYSAPQPVSYTQSNAAALTTPALAKKYFDLARGVAGGVFPVGTNRFWHGGVHLKGTKPIRAIADGTIVAYRLDTDYTSSALDAQVRQDTPSSATSAPSRVFSSSFVLIRHECEKHNGISGRYAGAHFYSLYANLMPAQHLHEKPLLPPFLTTGEALLPVSALRGDEVEILAVNGDGHRMTKVRVTDVNKEVKVEGWIEHLYLDLDEEQGPPVPLAAGQKHRLGYPVCALYANHPAERKWRTRDKVMTLSYPVRVGEVIGYGGQTDSLDGALSDSFHFEIFSAKNVLVKPMKPLVPLNILKPETSHQDYENGEKSDGMGKVWLTRNADLATDKLSVRSALSAKDIVRFSAGSCFVSAAPCLKDGTANGNPSDLICFKLFDLHGTRYYAYANQNDAAADGRDFVKEAWVTLTTDSDWVTRGWQAYEDNELNNSDDAFVEDDDAVMRQIINIAHKSSAALNLDDLHGEGVDALLGKTAVRFHTEWDSHAASKRYQKLKTGEHPPLPKLIDAQFRAFIQDMGKQQFWADARVQTDGVEGPTLAPLDSKMTTENWHFHPVGFLAQMRECLTTDAVLSEEEFETEIRRNWIIGMKLVEKRLKQLEPWKEPNMPMPSPPASVPNIVREYATTRSIQNRGHATLWENFIYWFGVDPNTIIAPSTSRQSRTSAPAGHHVYLYMKGMKDVFRHMSMQQIQKGSLGFEAGAYVWQGACPEKPLVPAASGFKMECVNIACQYGLGFKSFVRSDAVDQNRMQTQLHEISHMVGTTCADDKVILLPDGTVDSWQFNTTTAYGALGARVLAEFHPEQAMANAENVAFFIESAKDEPVFNS</sequence>
<gene>
    <name evidence="1" type="ORF">CBA19CS42_27170</name>
</gene>
<dbReference type="Proteomes" id="UP001055111">
    <property type="component" value="Unassembled WGS sequence"/>
</dbReference>
<dbReference type="AlphaFoldDB" id="A0AA37MTR5"/>
<proteinExistence type="predicted"/>
<evidence type="ECO:0000313" key="1">
    <source>
        <dbReference type="EMBL" id="GJH28272.1"/>
    </source>
</evidence>
<dbReference type="GO" id="GO:0008237">
    <property type="term" value="F:metallopeptidase activity"/>
    <property type="evidence" value="ECO:0007669"/>
    <property type="project" value="InterPro"/>
</dbReference>
<dbReference type="RefSeq" id="WP_238215092.1">
    <property type="nucleotide sequence ID" value="NZ_BPUS01000015.1"/>
</dbReference>
<dbReference type="SUPFAM" id="SSF55486">
    <property type="entry name" value="Metalloproteases ('zincins'), catalytic domain"/>
    <property type="match status" value="1"/>
</dbReference>
<reference evidence="1" key="1">
    <citation type="submission" date="2022-09" db="EMBL/GenBank/DDBJ databases">
        <title>Isolation and characterization of 3-chlorobenzoate degrading bacteria from soils in Shizuoka.</title>
        <authorList>
            <person name="Ifat A."/>
            <person name="Ogawa N."/>
            <person name="Kimbara K."/>
            <person name="Moriuchi R."/>
            <person name="Dohra H."/>
            <person name="Shintani M."/>
        </authorList>
    </citation>
    <scope>NUCLEOTIDE SEQUENCE</scope>
    <source>
        <strain evidence="1">19CS4-2</strain>
    </source>
</reference>
<name>A0AA37MTR5_9BURK</name>